<dbReference type="SUPFAM" id="SSF81383">
    <property type="entry name" value="F-box domain"/>
    <property type="match status" value="1"/>
</dbReference>
<dbReference type="InterPro" id="IPR001810">
    <property type="entry name" value="F-box_dom"/>
</dbReference>
<dbReference type="InterPro" id="IPR036047">
    <property type="entry name" value="F-box-like_dom_sf"/>
</dbReference>
<protein>
    <recommendedName>
        <fullName evidence="1">F-box domain-containing protein</fullName>
    </recommendedName>
</protein>
<organism evidence="2 3">
    <name type="scientific">Cotesia congregata</name>
    <name type="common">Parasitoid wasp</name>
    <name type="synonym">Apanteles congregatus</name>
    <dbReference type="NCBI Taxonomy" id="51543"/>
    <lineage>
        <taxon>Eukaryota</taxon>
        <taxon>Metazoa</taxon>
        <taxon>Ecdysozoa</taxon>
        <taxon>Arthropoda</taxon>
        <taxon>Hexapoda</taxon>
        <taxon>Insecta</taxon>
        <taxon>Pterygota</taxon>
        <taxon>Neoptera</taxon>
        <taxon>Endopterygota</taxon>
        <taxon>Hymenoptera</taxon>
        <taxon>Apocrita</taxon>
        <taxon>Ichneumonoidea</taxon>
        <taxon>Braconidae</taxon>
        <taxon>Microgastrinae</taxon>
        <taxon>Cotesia</taxon>
    </lineage>
</organism>
<evidence type="ECO:0000313" key="2">
    <source>
        <dbReference type="EMBL" id="CAG5083991.1"/>
    </source>
</evidence>
<dbReference type="Proteomes" id="UP000786811">
    <property type="component" value="Unassembled WGS sequence"/>
</dbReference>
<sequence>MSSAEGYVMSENVFHNIFKYVDLITIAKLRKVSSSWRNFIENEFRLWQKFVCTSDVIKPWRYQLIQAKYPSIPCSDYDNLSNEQYKEVFVSYINWRRVNNYTHSQVAFQNNEFFGNSNNAITLIDTWANYIAFFGGNENSVVLFDINTGESLMNLVQFNSESFPSENSDEISQNVQFSIRRLRIFKPATDRLTFCIETDSAVFFWDVNQKIPIPTPEILRENPRKRPIDISRGFNSDLYVTLYSLHRIDIVRCKFDINSQSIVAQKIIIVNPPGNLNYPVFKDIFFQKTTILMIYRYIKSSYLMQVNIPENLEDPIEINGNDKKYIKTLFNSLDRPDFLYGISITNFDTVLAYYPTESRLDISLKIKSSGTNHYNFTEKSYVLPSEFGKIIDLFFYMNNLYLLTEKDLLIIYKLKNIKHLIHLQFNNLQPKVINVSGLRMLNALLATESNNKPFIIVSEYGKTKLQALHVN</sequence>
<feature type="domain" description="F-box" evidence="1">
    <location>
        <begin position="9"/>
        <end position="50"/>
    </location>
</feature>
<gene>
    <name evidence="2" type="ORF">HICCMSTLAB_LOCUS3985</name>
</gene>
<accession>A0A8J2H9W4</accession>
<comment type="caution">
    <text evidence="2">The sequence shown here is derived from an EMBL/GenBank/DDBJ whole genome shotgun (WGS) entry which is preliminary data.</text>
</comment>
<dbReference type="AlphaFoldDB" id="A0A8J2H9W4"/>
<dbReference type="Pfam" id="PF00646">
    <property type="entry name" value="F-box"/>
    <property type="match status" value="1"/>
</dbReference>
<reference evidence="2" key="1">
    <citation type="submission" date="2021-04" db="EMBL/GenBank/DDBJ databases">
        <authorList>
            <person name="Chebbi M.A.C M."/>
        </authorList>
    </citation>
    <scope>NUCLEOTIDE SEQUENCE</scope>
</reference>
<name>A0A8J2H9W4_COTCN</name>
<dbReference type="EMBL" id="CAJNRD030001118">
    <property type="protein sequence ID" value="CAG5083991.1"/>
    <property type="molecule type" value="Genomic_DNA"/>
</dbReference>
<dbReference type="SMART" id="SM00256">
    <property type="entry name" value="FBOX"/>
    <property type="match status" value="1"/>
</dbReference>
<dbReference type="OrthoDB" id="2229346at2759"/>
<dbReference type="Gene3D" id="1.20.1280.50">
    <property type="match status" value="1"/>
</dbReference>
<evidence type="ECO:0000313" key="3">
    <source>
        <dbReference type="Proteomes" id="UP000786811"/>
    </source>
</evidence>
<keyword evidence="3" id="KW-1185">Reference proteome</keyword>
<proteinExistence type="predicted"/>
<evidence type="ECO:0000259" key="1">
    <source>
        <dbReference type="SMART" id="SM00256"/>
    </source>
</evidence>